<dbReference type="Proteomes" id="UP000595437">
    <property type="component" value="Chromosome 11"/>
</dbReference>
<keyword evidence="2" id="KW-1185">Reference proteome</keyword>
<accession>A0A7T8K141</accession>
<sequence>MKHNGSTVRIFSDKKLWTVDQVRNSRNDRYLAYCIEEPPPPHHYQAPSIGYDARSGQLGWEQDASILVSQGAQDWGQ</sequence>
<name>A0A7T8K141_CALRO</name>
<organism evidence="1 2">
    <name type="scientific">Caligus rogercresseyi</name>
    <name type="common">Sea louse</name>
    <dbReference type="NCBI Taxonomy" id="217165"/>
    <lineage>
        <taxon>Eukaryota</taxon>
        <taxon>Metazoa</taxon>
        <taxon>Ecdysozoa</taxon>
        <taxon>Arthropoda</taxon>
        <taxon>Crustacea</taxon>
        <taxon>Multicrustacea</taxon>
        <taxon>Hexanauplia</taxon>
        <taxon>Copepoda</taxon>
        <taxon>Siphonostomatoida</taxon>
        <taxon>Caligidae</taxon>
        <taxon>Caligus</taxon>
    </lineage>
</organism>
<proteinExistence type="predicted"/>
<dbReference type="OrthoDB" id="7951431at2759"/>
<protein>
    <submittedName>
        <fullName evidence="1">Uncharacterized protein</fullName>
    </submittedName>
</protein>
<evidence type="ECO:0000313" key="1">
    <source>
        <dbReference type="EMBL" id="QQP41889.1"/>
    </source>
</evidence>
<dbReference type="EMBL" id="CP045900">
    <property type="protein sequence ID" value="QQP41889.1"/>
    <property type="molecule type" value="Genomic_DNA"/>
</dbReference>
<dbReference type="AlphaFoldDB" id="A0A7T8K141"/>
<gene>
    <name evidence="1" type="ORF">FKW44_016387</name>
</gene>
<reference evidence="2" key="1">
    <citation type="submission" date="2021-01" db="EMBL/GenBank/DDBJ databases">
        <title>Caligus Genome Assembly.</title>
        <authorList>
            <person name="Gallardo-Escarate C."/>
        </authorList>
    </citation>
    <scope>NUCLEOTIDE SEQUENCE [LARGE SCALE GENOMIC DNA]</scope>
</reference>
<evidence type="ECO:0000313" key="2">
    <source>
        <dbReference type="Proteomes" id="UP000595437"/>
    </source>
</evidence>